<dbReference type="GO" id="GO:0016787">
    <property type="term" value="F:hydrolase activity"/>
    <property type="evidence" value="ECO:0007669"/>
    <property type="project" value="UniProtKB-KW"/>
</dbReference>
<dbReference type="SFLD" id="SFLDG01129">
    <property type="entry name" value="C1.5:_HAD__Beta-PGM__Phosphata"/>
    <property type="match status" value="1"/>
</dbReference>
<dbReference type="Pfam" id="PF00702">
    <property type="entry name" value="Hydrolase"/>
    <property type="match status" value="1"/>
</dbReference>
<dbReference type="NCBIfam" id="TIGR01509">
    <property type="entry name" value="HAD-SF-IA-v3"/>
    <property type="match status" value="1"/>
</dbReference>
<dbReference type="SFLD" id="SFLDS00003">
    <property type="entry name" value="Haloacid_Dehalogenase"/>
    <property type="match status" value="1"/>
</dbReference>
<name>A0A4R7B694_9NEIS</name>
<reference evidence="1 2" key="1">
    <citation type="submission" date="2019-03" db="EMBL/GenBank/DDBJ databases">
        <title>Genomic Encyclopedia of Type Strains, Phase III (KMG-III): the genomes of soil and plant-associated and newly described type strains.</title>
        <authorList>
            <person name="Whitman W."/>
        </authorList>
    </citation>
    <scope>NUCLEOTIDE SEQUENCE [LARGE SCALE GENOMIC DNA]</scope>
    <source>
        <strain evidence="1 2">CECT 8976</strain>
    </source>
</reference>
<evidence type="ECO:0000313" key="1">
    <source>
        <dbReference type="EMBL" id="TDR80148.1"/>
    </source>
</evidence>
<dbReference type="PANTHER" id="PTHR12725">
    <property type="entry name" value="HALOACID DEHALOGENASE-LIKE HYDROLASE"/>
    <property type="match status" value="1"/>
</dbReference>
<gene>
    <name evidence="1" type="ORF">DFP86_1051</name>
</gene>
<keyword evidence="2" id="KW-1185">Reference proteome</keyword>
<evidence type="ECO:0000313" key="2">
    <source>
        <dbReference type="Proteomes" id="UP000295611"/>
    </source>
</evidence>
<sequence length="227" mass="26515">MRRQTATLRLISLWSIGLHPTWIFDLDNTLHNADFGIFPHINRSMTDYIMRQLGLDESAAQALRHRYYQRYGATMHGMQRHHAIDPDLFLKETHRVAELIPLLQWDRHVGTLLARLPGRKILLSNGPQTYVEQITRKMGIDRLFDALYGVERVGYRPKPHSLPFVTVCARERLIPARCIMVEDSLDNLRTAKSLGMRTVWITRQPRRPVYVDLRIGSLRDLPRATWQ</sequence>
<keyword evidence="1" id="KW-0378">Hydrolase</keyword>
<dbReference type="AlphaFoldDB" id="A0A4R7B694"/>
<dbReference type="Gene3D" id="3.40.50.1000">
    <property type="entry name" value="HAD superfamily/HAD-like"/>
    <property type="match status" value="1"/>
</dbReference>
<comment type="caution">
    <text evidence="1">The sequence shown here is derived from an EMBL/GenBank/DDBJ whole genome shotgun (WGS) entry which is preliminary data.</text>
</comment>
<dbReference type="Proteomes" id="UP000295611">
    <property type="component" value="Unassembled WGS sequence"/>
</dbReference>
<accession>A0A4R7B694</accession>
<dbReference type="SFLD" id="SFLDG01132">
    <property type="entry name" value="C1.5.3:_5'-Nucleotidase_Like"/>
    <property type="match status" value="1"/>
</dbReference>
<organism evidence="1 2">
    <name type="scientific">Paludibacterium purpuratum</name>
    <dbReference type="NCBI Taxonomy" id="1144873"/>
    <lineage>
        <taxon>Bacteria</taxon>
        <taxon>Pseudomonadati</taxon>
        <taxon>Pseudomonadota</taxon>
        <taxon>Betaproteobacteria</taxon>
        <taxon>Neisseriales</taxon>
        <taxon>Chromobacteriaceae</taxon>
        <taxon>Paludibacterium</taxon>
    </lineage>
</organism>
<proteinExistence type="predicted"/>
<dbReference type="SUPFAM" id="SSF56784">
    <property type="entry name" value="HAD-like"/>
    <property type="match status" value="1"/>
</dbReference>
<dbReference type="EMBL" id="SNZP01000005">
    <property type="protein sequence ID" value="TDR80148.1"/>
    <property type="molecule type" value="Genomic_DNA"/>
</dbReference>
<dbReference type="InterPro" id="IPR010237">
    <property type="entry name" value="Pyr-5-nucltdase"/>
</dbReference>
<dbReference type="InterPro" id="IPR023214">
    <property type="entry name" value="HAD_sf"/>
</dbReference>
<dbReference type="InterPro" id="IPR006439">
    <property type="entry name" value="HAD-SF_hydro_IA"/>
</dbReference>
<protein>
    <submittedName>
        <fullName evidence="1">Putative hydrolase of the HAD superfamily</fullName>
    </submittedName>
</protein>
<dbReference type="Gene3D" id="1.10.150.450">
    <property type="match status" value="1"/>
</dbReference>
<dbReference type="InterPro" id="IPR036412">
    <property type="entry name" value="HAD-like_sf"/>
</dbReference>
<dbReference type="NCBIfam" id="TIGR01993">
    <property type="entry name" value="Pyr-5-nucltdase"/>
    <property type="match status" value="1"/>
</dbReference>
<dbReference type="PANTHER" id="PTHR12725:SF117">
    <property type="entry name" value="HALOACID DEHALOGENASE-LIKE HYDROLASE"/>
    <property type="match status" value="1"/>
</dbReference>